<dbReference type="GO" id="GO:0016787">
    <property type="term" value="F:hydrolase activity"/>
    <property type="evidence" value="ECO:0007669"/>
    <property type="project" value="UniProtKB-KW"/>
</dbReference>
<dbReference type="InterPro" id="IPR000073">
    <property type="entry name" value="AB_hydrolase_1"/>
</dbReference>
<proteinExistence type="predicted"/>
<evidence type="ECO:0000256" key="1">
    <source>
        <dbReference type="ARBA" id="ARBA00022801"/>
    </source>
</evidence>
<reference evidence="4" key="1">
    <citation type="journal article" date="2019" name="PLoS Negl. Trop. Dis.">
        <title>Revisiting the worldwide diversity of Leptospira species in the environment.</title>
        <authorList>
            <person name="Vincent A.T."/>
            <person name="Schiettekatte O."/>
            <person name="Bourhy P."/>
            <person name="Veyrier F.J."/>
            <person name="Picardeau M."/>
        </authorList>
    </citation>
    <scope>NUCLEOTIDE SEQUENCE [LARGE SCALE GENOMIC DNA]</scope>
    <source>
        <strain evidence="4">201800272</strain>
    </source>
</reference>
<sequence>MGSALYYPRVIPDTLAKEFKMTIVDHRGFAKRNLSTPESESTYDLETVLNDFYFFQNQLEIPPCLVLGHSGHGYMALAYAKKYPDLVTKLLLVATGPSHGAPLQERESYFEALASVERKEKHRLLQSKFQTQIQSNPEGLVDFFNLYCVSQDALGFYDLSIDSTTLWEGVKTNKLAFDFLFGKVFVDIKVDDYLSEIKCPITLVLGRYDFQVAPHYTWDPILQRFPGVKKRVMDHCGHLPFYERPEEFLSAIP</sequence>
<dbReference type="Proteomes" id="UP000298200">
    <property type="component" value="Unassembled WGS sequence"/>
</dbReference>
<organism evidence="3 4">
    <name type="scientific">Leptospira yanagawae</name>
    <dbReference type="NCBI Taxonomy" id="293069"/>
    <lineage>
        <taxon>Bacteria</taxon>
        <taxon>Pseudomonadati</taxon>
        <taxon>Spirochaetota</taxon>
        <taxon>Spirochaetia</taxon>
        <taxon>Leptospirales</taxon>
        <taxon>Leptospiraceae</taxon>
        <taxon>Leptospira</taxon>
    </lineage>
</organism>
<dbReference type="Pfam" id="PF00561">
    <property type="entry name" value="Abhydrolase_1"/>
    <property type="match status" value="1"/>
</dbReference>
<accession>A0ABY2M1T8</accession>
<dbReference type="PANTHER" id="PTHR43798:SF31">
    <property type="entry name" value="AB HYDROLASE SUPERFAMILY PROTEIN YCLE"/>
    <property type="match status" value="1"/>
</dbReference>
<dbReference type="SUPFAM" id="SSF53474">
    <property type="entry name" value="alpha/beta-Hydrolases"/>
    <property type="match status" value="1"/>
</dbReference>
<comment type="caution">
    <text evidence="3">The sequence shown here is derived from an EMBL/GenBank/DDBJ whole genome shotgun (WGS) entry which is preliminary data.</text>
</comment>
<keyword evidence="4" id="KW-1185">Reference proteome</keyword>
<dbReference type="PANTHER" id="PTHR43798">
    <property type="entry name" value="MONOACYLGLYCEROL LIPASE"/>
    <property type="match status" value="1"/>
</dbReference>
<keyword evidence="1 3" id="KW-0378">Hydrolase</keyword>
<protein>
    <submittedName>
        <fullName evidence="3">Alpha/beta hydrolase</fullName>
    </submittedName>
</protein>
<feature type="domain" description="AB hydrolase-1" evidence="2">
    <location>
        <begin position="5"/>
        <end position="245"/>
    </location>
</feature>
<dbReference type="InterPro" id="IPR029058">
    <property type="entry name" value="AB_hydrolase_fold"/>
</dbReference>
<dbReference type="InterPro" id="IPR050266">
    <property type="entry name" value="AB_hydrolase_sf"/>
</dbReference>
<evidence type="ECO:0000313" key="3">
    <source>
        <dbReference type="EMBL" id="TGL21174.1"/>
    </source>
</evidence>
<gene>
    <name evidence="3" type="ORF">EHQ46_09255</name>
</gene>
<dbReference type="Gene3D" id="3.40.50.1820">
    <property type="entry name" value="alpha/beta hydrolase"/>
    <property type="match status" value="1"/>
</dbReference>
<dbReference type="EMBL" id="RQFU01000015">
    <property type="protein sequence ID" value="TGL21174.1"/>
    <property type="molecule type" value="Genomic_DNA"/>
</dbReference>
<name>A0ABY2M1T8_9LEPT</name>
<evidence type="ECO:0000259" key="2">
    <source>
        <dbReference type="Pfam" id="PF00561"/>
    </source>
</evidence>
<evidence type="ECO:0000313" key="4">
    <source>
        <dbReference type="Proteomes" id="UP000298200"/>
    </source>
</evidence>